<dbReference type="GO" id="GO:0006508">
    <property type="term" value="P:proteolysis"/>
    <property type="evidence" value="ECO:0007669"/>
    <property type="project" value="InterPro"/>
</dbReference>
<feature type="region of interest" description="Disordered" evidence="2">
    <location>
        <begin position="1"/>
        <end position="21"/>
    </location>
</feature>
<dbReference type="EMBL" id="ABJB010285128">
    <property type="status" value="NOT_ANNOTATED_CDS"/>
    <property type="molecule type" value="Genomic_DNA"/>
</dbReference>
<reference evidence="4 6" key="1">
    <citation type="submission" date="2008-03" db="EMBL/GenBank/DDBJ databases">
        <title>Annotation of Ixodes scapularis.</title>
        <authorList>
            <consortium name="Ixodes scapularis Genome Project Consortium"/>
            <person name="Caler E."/>
            <person name="Hannick L.I."/>
            <person name="Bidwell S."/>
            <person name="Joardar V."/>
            <person name="Thiagarajan M."/>
            <person name="Amedeo P."/>
            <person name="Galinsky K.J."/>
            <person name="Schobel S."/>
            <person name="Inman J."/>
            <person name="Hostetler J."/>
            <person name="Miller J."/>
            <person name="Hammond M."/>
            <person name="Megy K."/>
            <person name="Lawson D."/>
            <person name="Kodira C."/>
            <person name="Sutton G."/>
            <person name="Meyer J."/>
            <person name="Hill C.A."/>
            <person name="Birren B."/>
            <person name="Nene V."/>
            <person name="Collins F."/>
            <person name="Alarcon-Chaidez F."/>
            <person name="Wikel S."/>
            <person name="Strausberg R."/>
        </authorList>
    </citation>
    <scope>NUCLEOTIDE SEQUENCE [LARGE SCALE GENOMIC DNA]</scope>
    <source>
        <strain evidence="6">Wikel</strain>
        <strain evidence="4">Wikel colony</strain>
    </source>
</reference>
<dbReference type="STRING" id="6945.B7QAJ8"/>
<dbReference type="EMBL" id="ABJB010920667">
    <property type="status" value="NOT_ANNOTATED_CDS"/>
    <property type="molecule type" value="Genomic_DNA"/>
</dbReference>
<name>B7QAJ8_IXOSC</name>
<evidence type="ECO:0000313" key="6">
    <source>
        <dbReference type="Proteomes" id="UP000001555"/>
    </source>
</evidence>
<dbReference type="PROSITE" id="PS00134">
    <property type="entry name" value="TRYPSIN_HIS"/>
    <property type="match status" value="1"/>
</dbReference>
<dbReference type="SUPFAM" id="SSF50494">
    <property type="entry name" value="Trypsin-like serine proteases"/>
    <property type="match status" value="2"/>
</dbReference>
<dbReference type="Pfam" id="PF00089">
    <property type="entry name" value="Trypsin"/>
    <property type="match status" value="2"/>
</dbReference>
<dbReference type="Proteomes" id="UP000001555">
    <property type="component" value="Unassembled WGS sequence"/>
</dbReference>
<proteinExistence type="predicted"/>
<gene>
    <name evidence="4" type="ORF">IscW_ISCW021892</name>
</gene>
<dbReference type="EMBL" id="ABJB010835297">
    <property type="status" value="NOT_ANNOTATED_CDS"/>
    <property type="molecule type" value="Genomic_DNA"/>
</dbReference>
<dbReference type="PaxDb" id="6945-B7QAJ8"/>
<dbReference type="EMBL" id="ABJB010140716">
    <property type="status" value="NOT_ANNOTATED_CDS"/>
    <property type="molecule type" value="Genomic_DNA"/>
</dbReference>
<evidence type="ECO:0000313" key="4">
    <source>
        <dbReference type="EMBL" id="EEC15870.1"/>
    </source>
</evidence>
<dbReference type="InParanoid" id="B7QAJ8"/>
<evidence type="ECO:0000313" key="5">
    <source>
        <dbReference type="EnsemblMetazoa" id="ISCW021892-PA"/>
    </source>
</evidence>
<dbReference type="EMBL" id="ABJB010915988">
    <property type="status" value="NOT_ANNOTATED_CDS"/>
    <property type="molecule type" value="Genomic_DNA"/>
</dbReference>
<dbReference type="VEuPathDB" id="VectorBase:ISCW021892"/>
<dbReference type="EMBL" id="ABJB010442476">
    <property type="status" value="NOT_ANNOTATED_CDS"/>
    <property type="molecule type" value="Genomic_DNA"/>
</dbReference>
<protein>
    <submittedName>
        <fullName evidence="4 5">Coagulation factor IX, putative</fullName>
        <ecNumber evidence="4">3.4.21.22</ecNumber>
        <ecNumber evidence="4">3.4.21.32</ecNumber>
    </submittedName>
</protein>
<keyword evidence="4" id="KW-0378">Hydrolase</keyword>
<evidence type="ECO:0000256" key="2">
    <source>
        <dbReference type="SAM" id="MobiDB-lite"/>
    </source>
</evidence>
<organism>
    <name type="scientific">Ixodes scapularis</name>
    <name type="common">Black-legged tick</name>
    <name type="synonym">Deer tick</name>
    <dbReference type="NCBI Taxonomy" id="6945"/>
    <lineage>
        <taxon>Eukaryota</taxon>
        <taxon>Metazoa</taxon>
        <taxon>Ecdysozoa</taxon>
        <taxon>Arthropoda</taxon>
        <taxon>Chelicerata</taxon>
        <taxon>Arachnida</taxon>
        <taxon>Acari</taxon>
        <taxon>Parasitiformes</taxon>
        <taxon>Ixodida</taxon>
        <taxon>Ixodoidea</taxon>
        <taxon>Ixodidae</taxon>
        <taxon>Ixodinae</taxon>
        <taxon>Ixodes</taxon>
    </lineage>
</organism>
<dbReference type="InterPro" id="IPR043504">
    <property type="entry name" value="Peptidase_S1_PA_chymotrypsin"/>
</dbReference>
<dbReference type="InterPro" id="IPR018114">
    <property type="entry name" value="TRYPSIN_HIS"/>
</dbReference>
<evidence type="ECO:0000259" key="3">
    <source>
        <dbReference type="Pfam" id="PF00089"/>
    </source>
</evidence>
<dbReference type="GO" id="GO:0004252">
    <property type="term" value="F:serine-type endopeptidase activity"/>
    <property type="evidence" value="ECO:0000318"/>
    <property type="project" value="GO_Central"/>
</dbReference>
<dbReference type="EMBL" id="DS895264">
    <property type="protein sequence ID" value="EEC15870.1"/>
    <property type="molecule type" value="Genomic_DNA"/>
</dbReference>
<keyword evidence="6" id="KW-1185">Reference proteome</keyword>
<accession>B7QAJ8</accession>
<dbReference type="EC" id="3.4.21.32" evidence="4"/>
<reference evidence="5" key="2">
    <citation type="submission" date="2020-05" db="UniProtKB">
        <authorList>
            <consortium name="EnsemblMetazoa"/>
        </authorList>
    </citation>
    <scope>IDENTIFICATION</scope>
    <source>
        <strain evidence="5">wikel</strain>
    </source>
</reference>
<dbReference type="InterPro" id="IPR009003">
    <property type="entry name" value="Peptidase_S1_PA"/>
</dbReference>
<feature type="domain" description="Peptidase S1" evidence="3">
    <location>
        <begin position="48"/>
        <end position="91"/>
    </location>
</feature>
<dbReference type="AlphaFoldDB" id="B7QAJ8"/>
<keyword evidence="1" id="KW-1015">Disulfide bond</keyword>
<dbReference type="EMBL" id="ABJB010611979">
    <property type="status" value="NOT_ANNOTATED_CDS"/>
    <property type="molecule type" value="Genomic_DNA"/>
</dbReference>
<dbReference type="EC" id="3.4.21.22" evidence="4"/>
<dbReference type="Gene3D" id="2.40.10.10">
    <property type="entry name" value="Trypsin-like serine proteases"/>
    <property type="match status" value="2"/>
</dbReference>
<feature type="domain" description="Peptidase S1" evidence="3">
    <location>
        <begin position="95"/>
        <end position="141"/>
    </location>
</feature>
<dbReference type="EnsemblMetazoa" id="ISCW021892-RA">
    <property type="protein sequence ID" value="ISCW021892-PA"/>
    <property type="gene ID" value="ISCW021892"/>
</dbReference>
<dbReference type="EMBL" id="ABJB010913410">
    <property type="status" value="NOT_ANNOTATED_CDS"/>
    <property type="molecule type" value="Genomic_DNA"/>
</dbReference>
<dbReference type="HOGENOM" id="CLU_1422957_0_0_1"/>
<dbReference type="InterPro" id="IPR001254">
    <property type="entry name" value="Trypsin_dom"/>
</dbReference>
<dbReference type="VEuPathDB" id="VectorBase:ISCI021892"/>
<sequence>MTHPHWGACPPTPTAPSKRAIPASAPNGKILFPRKASTWRGQWSRAQVVGGEDAAPLEFPWQAFFQRSDANFCGGSVINKEYIITAARCTKPTQIVGGEDAAPLEFPWQVFVVRKADYLHICGGSVINKEYIITAGHCTNTQLIASVDNEEAMICAGYKDVGKSTCSRQRGLEIAFGRAEVFARDPQKVNR</sequence>
<evidence type="ECO:0000256" key="1">
    <source>
        <dbReference type="ARBA" id="ARBA00023157"/>
    </source>
</evidence>
<dbReference type="EMBL" id="ABJB010843360">
    <property type="status" value="NOT_ANNOTATED_CDS"/>
    <property type="molecule type" value="Genomic_DNA"/>
</dbReference>
<dbReference type="PANTHER" id="PTHR24250">
    <property type="entry name" value="CHYMOTRYPSIN-RELATED"/>
    <property type="match status" value="1"/>
</dbReference>
<dbReference type="EMBL" id="ABJB010785381">
    <property type="status" value="NOT_ANNOTATED_CDS"/>
    <property type="molecule type" value="Genomic_DNA"/>
</dbReference>